<organism evidence="10 11">
    <name type="scientific">Candidatus Thermofonsia Clade 3 bacterium</name>
    <dbReference type="NCBI Taxonomy" id="2364212"/>
    <lineage>
        <taxon>Bacteria</taxon>
        <taxon>Bacillati</taxon>
        <taxon>Chloroflexota</taxon>
        <taxon>Candidatus Thermofontia</taxon>
        <taxon>Candidatus Thermofonsia Clade 3</taxon>
    </lineage>
</organism>
<evidence type="ECO:0000256" key="3">
    <source>
        <dbReference type="ARBA" id="ARBA00022884"/>
    </source>
</evidence>
<keyword evidence="2 7" id="KW-0699">rRNA-binding</keyword>
<dbReference type="InterPro" id="IPR000244">
    <property type="entry name" value="Ribosomal_bL9"/>
</dbReference>
<feature type="region of interest" description="Disordered" evidence="8">
    <location>
        <begin position="152"/>
        <end position="179"/>
    </location>
</feature>
<dbReference type="GO" id="GO:0019843">
    <property type="term" value="F:rRNA binding"/>
    <property type="evidence" value="ECO:0007669"/>
    <property type="project" value="UniProtKB-UniRule"/>
</dbReference>
<accession>A0A2M8QCC1</accession>
<reference evidence="10 11" key="1">
    <citation type="submission" date="2017-11" db="EMBL/GenBank/DDBJ databases">
        <title>Evolution of Phototrophy in the Chloroflexi Phylum Driven by Horizontal Gene Transfer.</title>
        <authorList>
            <person name="Ward L.M."/>
            <person name="Hemp J."/>
            <person name="Shih P.M."/>
            <person name="Mcglynn S.E."/>
            <person name="Fischer W."/>
        </authorList>
    </citation>
    <scope>NUCLEOTIDE SEQUENCE [LARGE SCALE GENOMIC DNA]</scope>
    <source>
        <strain evidence="10">JP3_7</strain>
    </source>
</reference>
<dbReference type="AlphaFoldDB" id="A0A2M8QCC1"/>
<keyword evidence="4 7" id="KW-0689">Ribosomal protein</keyword>
<comment type="function">
    <text evidence="7">Binds to the 23S rRNA.</text>
</comment>
<dbReference type="PROSITE" id="PS00651">
    <property type="entry name" value="RIBOSOMAL_L9"/>
    <property type="match status" value="1"/>
</dbReference>
<evidence type="ECO:0000256" key="5">
    <source>
        <dbReference type="ARBA" id="ARBA00023274"/>
    </source>
</evidence>
<feature type="compositionally biased region" description="Low complexity" evidence="8">
    <location>
        <begin position="153"/>
        <end position="169"/>
    </location>
</feature>
<feature type="domain" description="Ribosomal protein L9" evidence="9">
    <location>
        <begin position="13"/>
        <end position="40"/>
    </location>
</feature>
<keyword evidence="5 7" id="KW-0687">Ribonucleoprotein</keyword>
<dbReference type="SUPFAM" id="SSF55658">
    <property type="entry name" value="L9 N-domain-like"/>
    <property type="match status" value="1"/>
</dbReference>
<dbReference type="Pfam" id="PF01281">
    <property type="entry name" value="Ribosomal_L9_N"/>
    <property type="match status" value="1"/>
</dbReference>
<dbReference type="InterPro" id="IPR009027">
    <property type="entry name" value="Ribosomal_bL9/RNase_H1_N"/>
</dbReference>
<evidence type="ECO:0000256" key="7">
    <source>
        <dbReference type="HAMAP-Rule" id="MF_00503"/>
    </source>
</evidence>
<dbReference type="InterPro" id="IPR020069">
    <property type="entry name" value="Ribosomal_bL9_C"/>
</dbReference>
<evidence type="ECO:0000256" key="8">
    <source>
        <dbReference type="SAM" id="MobiDB-lite"/>
    </source>
</evidence>
<sequence length="179" mass="19122">MKVLLLQDVYNLGLAGEVKTVADGYGRNYLLPRRLAVLATPTAVKRAERIKQAAIEKRAREKADVEALAQVLSKMTLTFNVRVGEKGKLYGSITSAQIADAIATNLGTPFDKRKVMLREPIREVGTYTVPVRLSAEAAPAVTVVVQQEGIADAATNPSAPTEPATPEVTPEAEKAEPAG</sequence>
<dbReference type="InterPro" id="IPR036935">
    <property type="entry name" value="Ribosomal_bL9_N_sf"/>
</dbReference>
<evidence type="ECO:0000313" key="11">
    <source>
        <dbReference type="Proteomes" id="UP000230790"/>
    </source>
</evidence>
<dbReference type="GO" id="GO:0005840">
    <property type="term" value="C:ribosome"/>
    <property type="evidence" value="ECO:0007669"/>
    <property type="project" value="UniProtKB-KW"/>
</dbReference>
<proteinExistence type="inferred from homology"/>
<dbReference type="InterPro" id="IPR020594">
    <property type="entry name" value="Ribosomal_bL9_bac/chp"/>
</dbReference>
<dbReference type="GO" id="GO:0003735">
    <property type="term" value="F:structural constituent of ribosome"/>
    <property type="evidence" value="ECO:0007669"/>
    <property type="project" value="InterPro"/>
</dbReference>
<comment type="similarity">
    <text evidence="1 7">Belongs to the bacterial ribosomal protein bL9 family.</text>
</comment>
<evidence type="ECO:0000256" key="6">
    <source>
        <dbReference type="ARBA" id="ARBA00035292"/>
    </source>
</evidence>
<evidence type="ECO:0000313" key="10">
    <source>
        <dbReference type="EMBL" id="PJF47449.1"/>
    </source>
</evidence>
<dbReference type="SUPFAM" id="SSF55653">
    <property type="entry name" value="Ribosomal protein L9 C-domain"/>
    <property type="match status" value="1"/>
</dbReference>
<comment type="caution">
    <text evidence="10">The sequence shown here is derived from an EMBL/GenBank/DDBJ whole genome shotgun (WGS) entry which is preliminary data.</text>
</comment>
<dbReference type="HAMAP" id="MF_00503">
    <property type="entry name" value="Ribosomal_bL9"/>
    <property type="match status" value="1"/>
</dbReference>
<protein>
    <recommendedName>
        <fullName evidence="6 7">Large ribosomal subunit protein bL9</fullName>
    </recommendedName>
</protein>
<dbReference type="GO" id="GO:0006412">
    <property type="term" value="P:translation"/>
    <property type="evidence" value="ECO:0007669"/>
    <property type="project" value="UniProtKB-UniRule"/>
</dbReference>
<evidence type="ECO:0000256" key="2">
    <source>
        <dbReference type="ARBA" id="ARBA00022730"/>
    </source>
</evidence>
<dbReference type="NCBIfam" id="TIGR00158">
    <property type="entry name" value="L9"/>
    <property type="match status" value="1"/>
</dbReference>
<dbReference type="Gene3D" id="3.10.430.100">
    <property type="entry name" value="Ribosomal protein L9, C-terminal domain"/>
    <property type="match status" value="1"/>
</dbReference>
<dbReference type="EMBL" id="PGTN01000048">
    <property type="protein sequence ID" value="PJF47449.1"/>
    <property type="molecule type" value="Genomic_DNA"/>
</dbReference>
<evidence type="ECO:0000256" key="1">
    <source>
        <dbReference type="ARBA" id="ARBA00010605"/>
    </source>
</evidence>
<name>A0A2M8QCC1_9CHLR</name>
<dbReference type="Pfam" id="PF03948">
    <property type="entry name" value="Ribosomal_L9_C"/>
    <property type="match status" value="1"/>
</dbReference>
<gene>
    <name evidence="7" type="primary">rplI</name>
    <name evidence="10" type="ORF">CUN48_08565</name>
</gene>
<evidence type="ECO:0000259" key="9">
    <source>
        <dbReference type="PROSITE" id="PS00651"/>
    </source>
</evidence>
<dbReference type="InterPro" id="IPR036791">
    <property type="entry name" value="Ribosomal_bL9_C_sf"/>
</dbReference>
<evidence type="ECO:0000256" key="4">
    <source>
        <dbReference type="ARBA" id="ARBA00022980"/>
    </source>
</evidence>
<dbReference type="Proteomes" id="UP000230790">
    <property type="component" value="Unassembled WGS sequence"/>
</dbReference>
<dbReference type="GO" id="GO:1990904">
    <property type="term" value="C:ribonucleoprotein complex"/>
    <property type="evidence" value="ECO:0007669"/>
    <property type="project" value="UniProtKB-KW"/>
</dbReference>
<dbReference type="InterPro" id="IPR020070">
    <property type="entry name" value="Ribosomal_bL9_N"/>
</dbReference>
<dbReference type="PANTHER" id="PTHR21368">
    <property type="entry name" value="50S RIBOSOMAL PROTEIN L9"/>
    <property type="match status" value="1"/>
</dbReference>
<keyword evidence="3 7" id="KW-0694">RNA-binding</keyword>
<dbReference type="Gene3D" id="3.40.5.10">
    <property type="entry name" value="Ribosomal protein L9, N-terminal domain"/>
    <property type="match status" value="1"/>
</dbReference>